<proteinExistence type="predicted"/>
<organism evidence="1">
    <name type="scientific">Myoviridae sp. ctPoO4</name>
    <dbReference type="NCBI Taxonomy" id="2827685"/>
    <lineage>
        <taxon>Viruses</taxon>
        <taxon>Duplodnaviria</taxon>
        <taxon>Heunggongvirae</taxon>
        <taxon>Uroviricota</taxon>
        <taxon>Caudoviricetes</taxon>
    </lineage>
</organism>
<name>A0A8S5SM11_9CAUD</name>
<dbReference type="EMBL" id="BK032629">
    <property type="protein sequence ID" value="DAF52093.1"/>
    <property type="molecule type" value="Genomic_DNA"/>
</dbReference>
<protein>
    <submittedName>
        <fullName evidence="1">Uncharacterized protein</fullName>
    </submittedName>
</protein>
<reference evidence="1" key="1">
    <citation type="journal article" date="2021" name="Proc. Natl. Acad. Sci. U.S.A.">
        <title>A Catalog of Tens of Thousands of Viruses from Human Metagenomes Reveals Hidden Associations with Chronic Diseases.</title>
        <authorList>
            <person name="Tisza M.J."/>
            <person name="Buck C.B."/>
        </authorList>
    </citation>
    <scope>NUCLEOTIDE SEQUENCE</scope>
    <source>
        <strain evidence="1">CtPoO4</strain>
    </source>
</reference>
<evidence type="ECO:0000313" key="1">
    <source>
        <dbReference type="EMBL" id="DAF52093.1"/>
    </source>
</evidence>
<sequence length="46" mass="5384">MFTLQDVIDKLPKFITPMPSKQIRFSCFINIFCGIKYVNEDDVNDV</sequence>
<accession>A0A8S5SM11</accession>